<keyword evidence="1" id="KW-0472">Membrane</keyword>
<dbReference type="AlphaFoldDB" id="E4Y137"/>
<keyword evidence="3" id="KW-1185">Reference proteome</keyword>
<accession>E4Y137</accession>
<evidence type="ECO:0000313" key="3">
    <source>
        <dbReference type="Proteomes" id="UP000001307"/>
    </source>
</evidence>
<evidence type="ECO:0000313" key="2">
    <source>
        <dbReference type="EMBL" id="CBY15584.1"/>
    </source>
</evidence>
<dbReference type="Proteomes" id="UP000001307">
    <property type="component" value="Unassembled WGS sequence"/>
</dbReference>
<feature type="transmembrane region" description="Helical" evidence="1">
    <location>
        <begin position="7"/>
        <end position="28"/>
    </location>
</feature>
<sequence>MMRRFRLIVYLLIRSINTGLLIPVQFQITSRNLLKGKKTENKRQIFDF</sequence>
<reference evidence="2" key="1">
    <citation type="journal article" date="2010" name="Science">
        <title>Plasticity of animal genome architecture unmasked by rapid evolution of a pelagic tunicate.</title>
        <authorList>
            <person name="Denoeud F."/>
            <person name="Henriet S."/>
            <person name="Mungpakdee S."/>
            <person name="Aury J.M."/>
            <person name="Da Silva C."/>
            <person name="Brinkmann H."/>
            <person name="Mikhaleva J."/>
            <person name="Olsen L.C."/>
            <person name="Jubin C."/>
            <person name="Canestro C."/>
            <person name="Bouquet J.M."/>
            <person name="Danks G."/>
            <person name="Poulain J."/>
            <person name="Campsteijn C."/>
            <person name="Adamski M."/>
            <person name="Cross I."/>
            <person name="Yadetie F."/>
            <person name="Muffato M."/>
            <person name="Louis A."/>
            <person name="Butcher S."/>
            <person name="Tsagkogeorga G."/>
            <person name="Konrad A."/>
            <person name="Singh S."/>
            <person name="Jensen M.F."/>
            <person name="Cong E.H."/>
            <person name="Eikeseth-Otteraa H."/>
            <person name="Noel B."/>
            <person name="Anthouard V."/>
            <person name="Porcel B.M."/>
            <person name="Kachouri-Lafond R."/>
            <person name="Nishino A."/>
            <person name="Ugolini M."/>
            <person name="Chourrout P."/>
            <person name="Nishida H."/>
            <person name="Aasland R."/>
            <person name="Huzurbazar S."/>
            <person name="Westhof E."/>
            <person name="Delsuc F."/>
            <person name="Lehrach H."/>
            <person name="Reinhardt R."/>
            <person name="Weissenbach J."/>
            <person name="Roy S.W."/>
            <person name="Artiguenave F."/>
            <person name="Postlethwait J.H."/>
            <person name="Manak J.R."/>
            <person name="Thompson E.M."/>
            <person name="Jaillon O."/>
            <person name="Du Pasquier L."/>
            <person name="Boudinot P."/>
            <person name="Liberles D.A."/>
            <person name="Volff J.N."/>
            <person name="Philippe H."/>
            <person name="Lenhard B."/>
            <person name="Roest Crollius H."/>
            <person name="Wincker P."/>
            <person name="Chourrout D."/>
        </authorList>
    </citation>
    <scope>NUCLEOTIDE SEQUENCE [LARGE SCALE GENOMIC DNA]</scope>
</reference>
<dbReference type="EMBL" id="FN653564">
    <property type="protein sequence ID" value="CBY15584.1"/>
    <property type="molecule type" value="Genomic_DNA"/>
</dbReference>
<evidence type="ECO:0000256" key="1">
    <source>
        <dbReference type="SAM" id="Phobius"/>
    </source>
</evidence>
<keyword evidence="1" id="KW-1133">Transmembrane helix</keyword>
<dbReference type="InParanoid" id="E4Y137"/>
<proteinExistence type="predicted"/>
<gene>
    <name evidence="2" type="ORF">GSOID_T00013882001</name>
</gene>
<keyword evidence="1" id="KW-0812">Transmembrane</keyword>
<protein>
    <submittedName>
        <fullName evidence="2">Uncharacterized protein</fullName>
    </submittedName>
</protein>
<organism evidence="2">
    <name type="scientific">Oikopleura dioica</name>
    <name type="common">Tunicate</name>
    <dbReference type="NCBI Taxonomy" id="34765"/>
    <lineage>
        <taxon>Eukaryota</taxon>
        <taxon>Metazoa</taxon>
        <taxon>Chordata</taxon>
        <taxon>Tunicata</taxon>
        <taxon>Appendicularia</taxon>
        <taxon>Copelata</taxon>
        <taxon>Oikopleuridae</taxon>
        <taxon>Oikopleura</taxon>
    </lineage>
</organism>
<name>E4Y137_OIKDI</name>